<evidence type="ECO:0000259" key="4">
    <source>
        <dbReference type="Pfam" id="PF13458"/>
    </source>
</evidence>
<accession>A0A139SRU6</accession>
<gene>
    <name evidence="5" type="ORF">AXE65_03415</name>
</gene>
<organism evidence="5 6">
    <name type="scientific">Ventosimonas gracilis</name>
    <dbReference type="NCBI Taxonomy" id="1680762"/>
    <lineage>
        <taxon>Bacteria</taxon>
        <taxon>Pseudomonadati</taxon>
        <taxon>Pseudomonadota</taxon>
        <taxon>Gammaproteobacteria</taxon>
        <taxon>Pseudomonadales</taxon>
        <taxon>Ventosimonadaceae</taxon>
        <taxon>Ventosimonas</taxon>
    </lineage>
</organism>
<dbReference type="CDD" id="cd06331">
    <property type="entry name" value="PBP1_AmiC-like"/>
    <property type="match status" value="1"/>
</dbReference>
<dbReference type="InterPro" id="IPR028081">
    <property type="entry name" value="Leu-bd"/>
</dbReference>
<dbReference type="RefSeq" id="WP_068390825.1">
    <property type="nucleotide sequence ID" value="NZ_LSZO01000166.1"/>
</dbReference>
<evidence type="ECO:0000256" key="3">
    <source>
        <dbReference type="SAM" id="SignalP"/>
    </source>
</evidence>
<keyword evidence="2 3" id="KW-0732">Signal</keyword>
<evidence type="ECO:0000256" key="2">
    <source>
        <dbReference type="ARBA" id="ARBA00022729"/>
    </source>
</evidence>
<reference evidence="5 6" key="1">
    <citation type="submission" date="2016-02" db="EMBL/GenBank/DDBJ databases">
        <authorList>
            <person name="Wen L."/>
            <person name="He K."/>
            <person name="Yang H."/>
        </authorList>
    </citation>
    <scope>NUCLEOTIDE SEQUENCE [LARGE SCALE GENOMIC DNA]</scope>
    <source>
        <strain evidence="5 6">CV58</strain>
    </source>
</reference>
<sequence>MNRRYPSRPGLFSLLAAASLGLFGALSQAAEPVRIGIPLGLSGSNSVIAPAILQSSELAAAQINAAGGILGRQVVLEVADDATSVIGAQKAYDALVFQKKVDAIITMEISAARNAGLPIINRGRVPYIYTSFYEGHACNRWMHINGWVPEQQVATIVDYFTDELNGKTFFLVGNDYNFGRSMFDYTRAYIQQKGGAVVGEEYLPLDGTDWTAIVAKVRAAAPDALLTATAGGSANVGLAKQVRAAGLDLHYGSLSLDEGTAKSMGDTANGIYLSASYLTSIDNPQNQRFLAALKEKFGVDYQTQSDLSEPQYEAIYLYKAAVEKAGSFDPAKVVAALSEVSFDGPRGTVKMDRQRHAALTMRLAQVQADGTLSTIKTFENLDPGEQCPKL</sequence>
<dbReference type="PANTHER" id="PTHR47628">
    <property type="match status" value="1"/>
</dbReference>
<feature type="signal peptide" evidence="3">
    <location>
        <begin position="1"/>
        <end position="29"/>
    </location>
</feature>
<dbReference type="AlphaFoldDB" id="A0A139SRU6"/>
<proteinExistence type="inferred from homology"/>
<dbReference type="InterPro" id="IPR028082">
    <property type="entry name" value="Peripla_BP_I"/>
</dbReference>
<feature type="chain" id="PRO_5007299433" evidence="3">
    <location>
        <begin position="30"/>
        <end position="390"/>
    </location>
</feature>
<dbReference type="Pfam" id="PF13458">
    <property type="entry name" value="Peripla_BP_6"/>
    <property type="match status" value="1"/>
</dbReference>
<feature type="domain" description="Leucine-binding protein" evidence="4">
    <location>
        <begin position="32"/>
        <end position="370"/>
    </location>
</feature>
<keyword evidence="6" id="KW-1185">Reference proteome</keyword>
<comment type="caution">
    <text evidence="5">The sequence shown here is derived from an EMBL/GenBank/DDBJ whole genome shotgun (WGS) entry which is preliminary data.</text>
</comment>
<dbReference type="EMBL" id="LSZO01000166">
    <property type="protein sequence ID" value="KXU37267.1"/>
    <property type="molecule type" value="Genomic_DNA"/>
</dbReference>
<protein>
    <submittedName>
        <fullName evidence="5">Amino acid ABC transporter</fullName>
    </submittedName>
</protein>
<dbReference type="OrthoDB" id="9147078at2"/>
<dbReference type="SUPFAM" id="SSF53822">
    <property type="entry name" value="Periplasmic binding protein-like I"/>
    <property type="match status" value="1"/>
</dbReference>
<evidence type="ECO:0000313" key="6">
    <source>
        <dbReference type="Proteomes" id="UP000072660"/>
    </source>
</evidence>
<dbReference type="Proteomes" id="UP000072660">
    <property type="component" value="Unassembled WGS sequence"/>
</dbReference>
<evidence type="ECO:0000313" key="5">
    <source>
        <dbReference type="EMBL" id="KXU37267.1"/>
    </source>
</evidence>
<name>A0A139SRU6_9GAMM</name>
<dbReference type="Gene3D" id="3.40.50.2300">
    <property type="match status" value="2"/>
</dbReference>
<evidence type="ECO:0000256" key="1">
    <source>
        <dbReference type="ARBA" id="ARBA00010062"/>
    </source>
</evidence>
<comment type="similarity">
    <text evidence="1">Belongs to the leucine-binding protein family.</text>
</comment>
<dbReference type="PANTHER" id="PTHR47628:SF1">
    <property type="entry name" value="ALIPHATIC AMIDASE EXPRESSION-REGULATING PROTEIN"/>
    <property type="match status" value="1"/>
</dbReference>